<gene>
    <name evidence="2" type="ORF">DILT_LOCUS13211</name>
</gene>
<sequence length="715" mass="76880">MYSPPSPSPPPQKDESGSTDFPMNGQKVEQHEGDLVEKTGQDLDIRPDGLPVSLEDDSENIESGAGHTKKAGKKKRKPKRGGGHPAELSGDNEVTQVMSQARVPAESSVCHENPEAAALEQGETAGQIKVPSTEAINKDEELERSDQLFFPSVPVGEVHSSDSDAQFTAPRVEKVVQLGTFGYQPLSCDAETEIPHNEPPKEVAMLVDRPLSPPIFMQDDWIKEYSLPSDRPEAERKAIEMEPAAAEKPAGGETAGGTPEETTVPPEVNVDPIQSTDNGLLVADMSGSEEVVSNPGSVSPDVSGEPIISGSQELSSTPPPDLIRLVEALLTHSCLQRIQGQTSVLEWESVGEEEEEEEEEEREEDEEEKTVDGKEEEEEAEAGMGENEVTEATISPVYHPQCVIPLTAAPVDDSYEAKQMTESEGESENEDDTTELRKVSEIVSETVVPPETSPPTTLSSSALDEDEGVLKEKDVAATTDENSAAATAPEPEIIPGAFAPTAPSDGGEEEAAVSKDENEVILEPITAYPVPSEEAVFTMTPKDQETGDWGEEEEKASDDEATLKQAAEDDSEVTSELTASMLKPGSLNSTETPEDASLADEEALKVVEEENYPEQLLCTHGSDEVKAVSETLPTEFLPRAPANQLEESSQPEESNQAVPSVEDTVSGTTTSVSLLVFSLLPLWSYLDILMVSTTSPKLNGKRTIPVINYVTAVWP</sequence>
<feature type="compositionally biased region" description="Acidic residues" evidence="1">
    <location>
        <begin position="546"/>
        <end position="560"/>
    </location>
</feature>
<name>A0A3P7LP39_DIBLA</name>
<feature type="compositionally biased region" description="Polar residues" evidence="1">
    <location>
        <begin position="645"/>
        <end position="658"/>
    </location>
</feature>
<reference evidence="2 3" key="1">
    <citation type="submission" date="2018-11" db="EMBL/GenBank/DDBJ databases">
        <authorList>
            <consortium name="Pathogen Informatics"/>
        </authorList>
    </citation>
    <scope>NUCLEOTIDE SEQUENCE [LARGE SCALE GENOMIC DNA]</scope>
</reference>
<organism evidence="2 3">
    <name type="scientific">Dibothriocephalus latus</name>
    <name type="common">Fish tapeworm</name>
    <name type="synonym">Diphyllobothrium latum</name>
    <dbReference type="NCBI Taxonomy" id="60516"/>
    <lineage>
        <taxon>Eukaryota</taxon>
        <taxon>Metazoa</taxon>
        <taxon>Spiralia</taxon>
        <taxon>Lophotrochozoa</taxon>
        <taxon>Platyhelminthes</taxon>
        <taxon>Cestoda</taxon>
        <taxon>Eucestoda</taxon>
        <taxon>Diphyllobothriidea</taxon>
        <taxon>Diphyllobothriidae</taxon>
        <taxon>Dibothriocephalus</taxon>
    </lineage>
</organism>
<feature type="compositionally biased region" description="Basic and acidic residues" evidence="1">
    <location>
        <begin position="28"/>
        <end position="47"/>
    </location>
</feature>
<feature type="region of interest" description="Disordered" evidence="1">
    <location>
        <begin position="638"/>
        <end position="663"/>
    </location>
</feature>
<evidence type="ECO:0000256" key="1">
    <source>
        <dbReference type="SAM" id="MobiDB-lite"/>
    </source>
</evidence>
<dbReference type="AlphaFoldDB" id="A0A3P7LP39"/>
<feature type="region of interest" description="Disordered" evidence="1">
    <location>
        <begin position="408"/>
        <end position="595"/>
    </location>
</feature>
<feature type="region of interest" description="Disordered" evidence="1">
    <location>
        <begin position="341"/>
        <end position="396"/>
    </location>
</feature>
<feature type="region of interest" description="Disordered" evidence="1">
    <location>
        <begin position="1"/>
        <end position="127"/>
    </location>
</feature>
<feature type="compositionally biased region" description="Acidic residues" evidence="1">
    <location>
        <begin position="349"/>
        <end position="381"/>
    </location>
</feature>
<dbReference type="Proteomes" id="UP000281553">
    <property type="component" value="Unassembled WGS sequence"/>
</dbReference>
<dbReference type="EMBL" id="UYRU01069305">
    <property type="protein sequence ID" value="VDN18554.1"/>
    <property type="molecule type" value="Genomic_DNA"/>
</dbReference>
<evidence type="ECO:0000313" key="2">
    <source>
        <dbReference type="EMBL" id="VDN18554.1"/>
    </source>
</evidence>
<feature type="compositionally biased region" description="Low complexity" evidence="1">
    <location>
        <begin position="484"/>
        <end position="497"/>
    </location>
</feature>
<feature type="compositionally biased region" description="Basic and acidic residues" evidence="1">
    <location>
        <begin position="230"/>
        <end position="240"/>
    </location>
</feature>
<accession>A0A3P7LP39</accession>
<feature type="compositionally biased region" description="Acidic residues" evidence="1">
    <location>
        <begin position="423"/>
        <end position="433"/>
    </location>
</feature>
<evidence type="ECO:0000313" key="3">
    <source>
        <dbReference type="Proteomes" id="UP000281553"/>
    </source>
</evidence>
<keyword evidence="3" id="KW-1185">Reference proteome</keyword>
<feature type="compositionally biased region" description="Pro residues" evidence="1">
    <location>
        <begin position="1"/>
        <end position="11"/>
    </location>
</feature>
<feature type="compositionally biased region" description="Basic residues" evidence="1">
    <location>
        <begin position="67"/>
        <end position="82"/>
    </location>
</feature>
<feature type="compositionally biased region" description="Low complexity" evidence="1">
    <location>
        <begin position="242"/>
        <end position="267"/>
    </location>
</feature>
<protein>
    <submittedName>
        <fullName evidence="2">Uncharacterized protein</fullName>
    </submittedName>
</protein>
<proteinExistence type="predicted"/>
<feature type="region of interest" description="Disordered" evidence="1">
    <location>
        <begin position="227"/>
        <end position="319"/>
    </location>
</feature>
<feature type="compositionally biased region" description="Low complexity" evidence="1">
    <location>
        <begin position="443"/>
        <end position="461"/>
    </location>
</feature>